<evidence type="ECO:0000256" key="1">
    <source>
        <dbReference type="SAM" id="Phobius"/>
    </source>
</evidence>
<gene>
    <name evidence="2" type="ordered locus">LSA_01000</name>
</gene>
<dbReference type="PIRSF" id="PIRSF037394">
    <property type="entry name" value="ABC_thiamine-permease_YkoE_prd"/>
    <property type="match status" value="1"/>
</dbReference>
<evidence type="ECO:0000313" key="3">
    <source>
        <dbReference type="Proteomes" id="UP000001285"/>
    </source>
</evidence>
<feature type="transmembrane region" description="Helical" evidence="1">
    <location>
        <begin position="167"/>
        <end position="190"/>
    </location>
</feature>
<sequence length="201" mass="21989">MWPRAFYFGKINFWRNIMNKWHLKDIILVTLIGIVCGLIFWIMDPIYTAVTAVLTPMGLAPFSGAILIGFWTIGGPLALMVIKKPGSGLLAEFLGAAVEMLLGGIWGAATLISGLVQGIGSELGFAFTGYKNYGKLGMFLSTLTTTIVTFGYQLIKHDYAGFSFELIAALFIVSYISVFLFSGVLSMAIAKMLNRTHLLEK</sequence>
<organism evidence="2 3">
    <name type="scientific">Fructilactobacillus sanfranciscensis (strain TMW 1.1304)</name>
    <name type="common">Lactobacillus sanfranciscensis</name>
    <dbReference type="NCBI Taxonomy" id="714313"/>
    <lineage>
        <taxon>Bacteria</taxon>
        <taxon>Bacillati</taxon>
        <taxon>Bacillota</taxon>
        <taxon>Bacilli</taxon>
        <taxon>Lactobacillales</taxon>
        <taxon>Lactobacillaceae</taxon>
        <taxon>Fructilactobacillus</taxon>
    </lineage>
</organism>
<dbReference type="Proteomes" id="UP000001285">
    <property type="component" value="Chromosome"/>
</dbReference>
<keyword evidence="1" id="KW-0812">Transmembrane</keyword>
<name>G2KUR4_FRUST</name>
<protein>
    <submittedName>
        <fullName evidence="2">Uncharacterized protein</fullName>
    </submittedName>
</protein>
<keyword evidence="3" id="KW-1185">Reference proteome</keyword>
<dbReference type="KEGG" id="lsn:LSA_01000"/>
<feature type="transmembrane region" description="Helical" evidence="1">
    <location>
        <begin position="94"/>
        <end position="116"/>
    </location>
</feature>
<keyword evidence="1" id="KW-0472">Membrane</keyword>
<evidence type="ECO:0000313" key="2">
    <source>
        <dbReference type="EMBL" id="AEN98582.1"/>
    </source>
</evidence>
<dbReference type="HOGENOM" id="CLU_089225_2_0_9"/>
<keyword evidence="1" id="KW-1133">Transmembrane helix</keyword>
<dbReference type="Pfam" id="PF09819">
    <property type="entry name" value="ABC_cobalt"/>
    <property type="match status" value="1"/>
</dbReference>
<feature type="transmembrane region" description="Helical" evidence="1">
    <location>
        <begin position="21"/>
        <end position="42"/>
    </location>
</feature>
<dbReference type="AlphaFoldDB" id="G2KUR4"/>
<dbReference type="eggNOG" id="COG4721">
    <property type="taxonomic scope" value="Bacteria"/>
</dbReference>
<dbReference type="STRING" id="714313.LSA_01000"/>
<accession>G2KUR4</accession>
<feature type="transmembrane region" description="Helical" evidence="1">
    <location>
        <begin position="136"/>
        <end position="155"/>
    </location>
</feature>
<dbReference type="EMBL" id="CP002461">
    <property type="protein sequence ID" value="AEN98582.1"/>
    <property type="molecule type" value="Genomic_DNA"/>
</dbReference>
<feature type="transmembrane region" description="Helical" evidence="1">
    <location>
        <begin position="62"/>
        <end position="82"/>
    </location>
</feature>
<dbReference type="InterPro" id="IPR017195">
    <property type="entry name" value="ABC_thiamin-permease_prd"/>
</dbReference>
<proteinExistence type="predicted"/>
<reference evidence="2 3" key="1">
    <citation type="journal article" date="2011" name="Microb. Cell Fact.">
        <title>Genomic analysis reveals Lactobacillus sanfranciscensis as stable element in traditional sourdoughs.</title>
        <authorList>
            <person name="Vogel R.F."/>
            <person name="Pavlovic M."/>
            <person name="Ehrmann M.A."/>
            <person name="Wiezer A."/>
            <person name="Liesegang H."/>
            <person name="Offschanka S."/>
            <person name="Voget S."/>
            <person name="Angelov A."/>
            <person name="Bocker G."/>
            <person name="Liebl W."/>
        </authorList>
    </citation>
    <scope>NUCLEOTIDE SEQUENCE [LARGE SCALE GENOMIC DNA]</scope>
    <source>
        <strain evidence="2 3">TMW 1.1304</strain>
    </source>
</reference>